<dbReference type="RefSeq" id="XP_062691104.1">
    <property type="nucleotide sequence ID" value="XM_062833377.1"/>
</dbReference>
<reference evidence="2 3" key="1">
    <citation type="journal article" date="2023" name="Mol. Phylogenet. Evol.">
        <title>Genome-scale phylogeny and comparative genomics of the fungal order Sordariales.</title>
        <authorList>
            <person name="Hensen N."/>
            <person name="Bonometti L."/>
            <person name="Westerberg I."/>
            <person name="Brannstrom I.O."/>
            <person name="Guillou S."/>
            <person name="Cros-Aarteil S."/>
            <person name="Calhoun S."/>
            <person name="Haridas S."/>
            <person name="Kuo A."/>
            <person name="Mondo S."/>
            <person name="Pangilinan J."/>
            <person name="Riley R."/>
            <person name="LaButti K."/>
            <person name="Andreopoulos B."/>
            <person name="Lipzen A."/>
            <person name="Chen C."/>
            <person name="Yan M."/>
            <person name="Daum C."/>
            <person name="Ng V."/>
            <person name="Clum A."/>
            <person name="Steindorff A."/>
            <person name="Ohm R.A."/>
            <person name="Martin F."/>
            <person name="Silar P."/>
            <person name="Natvig D.O."/>
            <person name="Lalanne C."/>
            <person name="Gautier V."/>
            <person name="Ament-Velasquez S.L."/>
            <person name="Kruys A."/>
            <person name="Hutchinson M.I."/>
            <person name="Powell A.J."/>
            <person name="Barry K."/>
            <person name="Miller A.N."/>
            <person name="Grigoriev I.V."/>
            <person name="Debuchy R."/>
            <person name="Gladieux P."/>
            <person name="Hiltunen Thoren M."/>
            <person name="Johannesson H."/>
        </authorList>
    </citation>
    <scope>NUCLEOTIDE SEQUENCE [LARGE SCALE GENOMIC DNA]</scope>
    <source>
        <strain evidence="2 3">FGSC 10403</strain>
    </source>
</reference>
<dbReference type="AlphaFoldDB" id="A0AAJ0I4H8"/>
<proteinExistence type="predicted"/>
<keyword evidence="3" id="KW-1185">Reference proteome</keyword>
<sequence>MMKPIQHLRTTTTTTILLLVLSSYATVFAASPDSPTLEDTLHAELDFAFNLPRQVSTGQELDSFFHTANFLGGASPQPIVFSGNPSRPFEVNGETFPDFATAASRVCDNQKNACADTANDENKKTSFGVSDCDKQREQCMNSIESATETSFAVKPGPTLVVSNATHDIFCDV</sequence>
<accession>A0AAJ0I4H8</accession>
<dbReference type="EMBL" id="JAULSX010000006">
    <property type="protein sequence ID" value="KAK3489397.1"/>
    <property type="molecule type" value="Genomic_DNA"/>
</dbReference>
<gene>
    <name evidence="2" type="ORF">B0T23DRAFT_200712</name>
</gene>
<evidence type="ECO:0000313" key="3">
    <source>
        <dbReference type="Proteomes" id="UP001285908"/>
    </source>
</evidence>
<dbReference type="Proteomes" id="UP001285908">
    <property type="component" value="Unassembled WGS sequence"/>
</dbReference>
<dbReference type="GeneID" id="87870999"/>
<name>A0AAJ0I4H8_9PEZI</name>
<feature type="signal peptide" evidence="1">
    <location>
        <begin position="1"/>
        <end position="29"/>
    </location>
</feature>
<evidence type="ECO:0000256" key="1">
    <source>
        <dbReference type="SAM" id="SignalP"/>
    </source>
</evidence>
<keyword evidence="1" id="KW-0732">Signal</keyword>
<organism evidence="2 3">
    <name type="scientific">Neurospora hispaniola</name>
    <dbReference type="NCBI Taxonomy" id="588809"/>
    <lineage>
        <taxon>Eukaryota</taxon>
        <taxon>Fungi</taxon>
        <taxon>Dikarya</taxon>
        <taxon>Ascomycota</taxon>
        <taxon>Pezizomycotina</taxon>
        <taxon>Sordariomycetes</taxon>
        <taxon>Sordariomycetidae</taxon>
        <taxon>Sordariales</taxon>
        <taxon>Sordariaceae</taxon>
        <taxon>Neurospora</taxon>
    </lineage>
</organism>
<evidence type="ECO:0000313" key="2">
    <source>
        <dbReference type="EMBL" id="KAK3489397.1"/>
    </source>
</evidence>
<protein>
    <submittedName>
        <fullName evidence="2">Uncharacterized protein</fullName>
    </submittedName>
</protein>
<feature type="chain" id="PRO_5042478007" evidence="1">
    <location>
        <begin position="30"/>
        <end position="172"/>
    </location>
</feature>
<comment type="caution">
    <text evidence="2">The sequence shown here is derived from an EMBL/GenBank/DDBJ whole genome shotgun (WGS) entry which is preliminary data.</text>
</comment>